<dbReference type="Pfam" id="PF00535">
    <property type="entry name" value="Glycos_transf_2"/>
    <property type="match status" value="1"/>
</dbReference>
<evidence type="ECO:0000313" key="3">
    <source>
        <dbReference type="EMBL" id="SVB62319.1"/>
    </source>
</evidence>
<dbReference type="InterPro" id="IPR029044">
    <property type="entry name" value="Nucleotide-diphossugar_trans"/>
</dbReference>
<keyword evidence="1" id="KW-1133">Transmembrane helix</keyword>
<gene>
    <name evidence="3" type="ORF">METZ01_LOCUS215173</name>
</gene>
<protein>
    <recommendedName>
        <fullName evidence="2">Glycosyltransferase 2-like domain-containing protein</fullName>
    </recommendedName>
</protein>
<dbReference type="InterPro" id="IPR050256">
    <property type="entry name" value="Glycosyltransferase_2"/>
</dbReference>
<keyword evidence="1" id="KW-0472">Membrane</keyword>
<dbReference type="CDD" id="cd04179">
    <property type="entry name" value="DPM_DPG-synthase_like"/>
    <property type="match status" value="1"/>
</dbReference>
<feature type="transmembrane region" description="Helical" evidence="1">
    <location>
        <begin position="258"/>
        <end position="281"/>
    </location>
</feature>
<dbReference type="PANTHER" id="PTHR48090">
    <property type="entry name" value="UNDECAPRENYL-PHOSPHATE 4-DEOXY-4-FORMAMIDO-L-ARABINOSE TRANSFERASE-RELATED"/>
    <property type="match status" value="1"/>
</dbReference>
<accession>A0A382FI31</accession>
<dbReference type="PANTHER" id="PTHR48090:SF7">
    <property type="entry name" value="RFBJ PROTEIN"/>
    <property type="match status" value="1"/>
</dbReference>
<organism evidence="3">
    <name type="scientific">marine metagenome</name>
    <dbReference type="NCBI Taxonomy" id="408172"/>
    <lineage>
        <taxon>unclassified sequences</taxon>
        <taxon>metagenomes</taxon>
        <taxon>ecological metagenomes</taxon>
    </lineage>
</organism>
<feature type="transmembrane region" description="Helical" evidence="1">
    <location>
        <begin position="221"/>
        <end position="246"/>
    </location>
</feature>
<proteinExistence type="predicted"/>
<name>A0A382FI31_9ZZZZ</name>
<dbReference type="InterPro" id="IPR001173">
    <property type="entry name" value="Glyco_trans_2-like"/>
</dbReference>
<dbReference type="Gene3D" id="3.90.550.10">
    <property type="entry name" value="Spore Coat Polysaccharide Biosynthesis Protein SpsA, Chain A"/>
    <property type="match status" value="1"/>
</dbReference>
<feature type="non-terminal residue" evidence="3">
    <location>
        <position position="1"/>
    </location>
</feature>
<dbReference type="AlphaFoldDB" id="A0A382FI31"/>
<evidence type="ECO:0000256" key="1">
    <source>
        <dbReference type="SAM" id="Phobius"/>
    </source>
</evidence>
<dbReference type="EMBL" id="UINC01049946">
    <property type="protein sequence ID" value="SVB62319.1"/>
    <property type="molecule type" value="Genomic_DNA"/>
</dbReference>
<reference evidence="3" key="1">
    <citation type="submission" date="2018-05" db="EMBL/GenBank/DDBJ databases">
        <authorList>
            <person name="Lanie J.A."/>
            <person name="Ng W.-L."/>
            <person name="Kazmierczak K.M."/>
            <person name="Andrzejewski T.M."/>
            <person name="Davidsen T.M."/>
            <person name="Wayne K.J."/>
            <person name="Tettelin H."/>
            <person name="Glass J.I."/>
            <person name="Rusch D."/>
            <person name="Podicherti R."/>
            <person name="Tsui H.-C.T."/>
            <person name="Winkler M.E."/>
        </authorList>
    </citation>
    <scope>NUCLEOTIDE SEQUENCE</scope>
</reference>
<evidence type="ECO:0000259" key="2">
    <source>
        <dbReference type="Pfam" id="PF00535"/>
    </source>
</evidence>
<feature type="domain" description="Glycosyltransferase 2-like" evidence="2">
    <location>
        <begin position="1"/>
        <end position="153"/>
    </location>
</feature>
<dbReference type="SUPFAM" id="SSF53448">
    <property type="entry name" value="Nucleotide-diphospho-sugar transferases"/>
    <property type="match status" value="1"/>
</dbReference>
<keyword evidence="1" id="KW-0812">Transmembrane</keyword>
<sequence length="301" mass="32212">VLVPCLNEETTIGGVVSGFRESLPGCVVHVYDNASTDDTARIAVEAGALVRCEASPGKGGVVRRMFAEVEADVYVIADGDGTYDPSQAGSLVKRLVSDGLDMVVGIRARIHQDAGRAGHAVGNRLFNRLYRWLFGTGFTDILSGYRVFSRRFVKSFPAVSTGFEIETEMSVYASQLRLPVAEVEVDYGTRPDGSSSKLRTVVDGTNILRAMFVLLKDHRPLAFFGWIAATSWTVAVALGIPLAVTYVDTGLVPRLPTAVLVTGLLVIGLLLAGVGLVLDSLAKGRVEAKRLAYLQNPQALG</sequence>